<dbReference type="Proteomes" id="UP000720189">
    <property type="component" value="Unassembled WGS sequence"/>
</dbReference>
<dbReference type="Pfam" id="PF06985">
    <property type="entry name" value="HET"/>
    <property type="match status" value="1"/>
</dbReference>
<sequence length="779" mass="88791">MRPVQLERSRLCDACTHACSMSIIGCTPYTCQIHRSQFSSKEYNSYTRSWDIMNDVSRWAKWSKTKRDFVAETSTSGCHLCIIIAHGFDDKSKDMFQGMGSDESVRLCFKYRTVERDPNGNLDWAERTGMAINDIALGGHLPDEFWLAIRPEKGSVLDEVSIDLRIRPLQETDTSHVVKTIPGKHASTMNDQNLQLALKWIKGCTRSHPTCKKFQPRLSGWRPTRLIHVGSKSDQPRLVISPKAVPYIALSYCWGTENTITLTEATIDLFRKEIPLASLPTTIRDTIATTRDLGYEYLWVDALCIIQDSKHDWIMESSRMGSIYGSASLTLAAAGNSSVKDSMYCRRDPRAVRPCVANIIPNATYHGVSYPWAIYPHQPERLLSDTINESPLSRRAWALQELLISPRTLVFGSKQMVWSCATTEASETFPIGLDPKFSTVLNYTTGLSYLRQKLIKASNLEEEPSEFWNEFISRYTKARLTFSSDILVALQGIVERIIEARRGSNRNALESEYVTGLWRDANFQQSLLWRPKAGSSARRPECYRAPSWSWAALDGEIDFFEQYIPWIWNGNKVELAKVLDVSIEPQTSYSVSTIGQIKSGFIEMECHLRECYLMRTSEAKDTSTNQEDYTYLIISSEEFTTISRDSCVKEPTEGSQQVHKFANSCTIDIPDEIPCSQWIQVYCVPLQLGWCQTDRYEQAVWESYEGLVLVPSDAGEEPNSDLLTSEGFCVLSRAFRRIGTFTFDLHDDNREAREDELLGPLRFDEEGNWERKREMACII</sequence>
<evidence type="ECO:0000313" key="3">
    <source>
        <dbReference type="Proteomes" id="UP000720189"/>
    </source>
</evidence>
<evidence type="ECO:0000313" key="2">
    <source>
        <dbReference type="EMBL" id="KAH7232300.1"/>
    </source>
</evidence>
<gene>
    <name evidence="2" type="ORF">BKA55DRAFT_667325</name>
</gene>
<protein>
    <submittedName>
        <fullName evidence="2">Heterokaryon incompatibility protein-domain-containing protein</fullName>
    </submittedName>
</protein>
<name>A0A9P9G366_FUSRE</name>
<reference evidence="2" key="1">
    <citation type="journal article" date="2021" name="Nat. Commun.">
        <title>Genetic determinants of endophytism in the Arabidopsis root mycobiome.</title>
        <authorList>
            <person name="Mesny F."/>
            <person name="Miyauchi S."/>
            <person name="Thiergart T."/>
            <person name="Pickel B."/>
            <person name="Atanasova L."/>
            <person name="Karlsson M."/>
            <person name="Huettel B."/>
            <person name="Barry K.W."/>
            <person name="Haridas S."/>
            <person name="Chen C."/>
            <person name="Bauer D."/>
            <person name="Andreopoulos W."/>
            <person name="Pangilinan J."/>
            <person name="LaButti K."/>
            <person name="Riley R."/>
            <person name="Lipzen A."/>
            <person name="Clum A."/>
            <person name="Drula E."/>
            <person name="Henrissat B."/>
            <person name="Kohler A."/>
            <person name="Grigoriev I.V."/>
            <person name="Martin F.M."/>
            <person name="Hacquard S."/>
        </authorList>
    </citation>
    <scope>NUCLEOTIDE SEQUENCE</scope>
    <source>
        <strain evidence="2">MPI-CAGE-AT-0023</strain>
    </source>
</reference>
<keyword evidence="3" id="KW-1185">Reference proteome</keyword>
<dbReference type="EMBL" id="JAGMUX010000019">
    <property type="protein sequence ID" value="KAH7232300.1"/>
    <property type="molecule type" value="Genomic_DNA"/>
</dbReference>
<dbReference type="AlphaFoldDB" id="A0A9P9G366"/>
<dbReference type="InterPro" id="IPR010730">
    <property type="entry name" value="HET"/>
</dbReference>
<dbReference type="RefSeq" id="XP_046043960.1">
    <property type="nucleotide sequence ID" value="XM_046197826.1"/>
</dbReference>
<dbReference type="PANTHER" id="PTHR33112:SF8">
    <property type="entry name" value="HETEROKARYON INCOMPATIBILITY DOMAIN-CONTAINING PROTEIN"/>
    <property type="match status" value="1"/>
</dbReference>
<comment type="caution">
    <text evidence="2">The sequence shown here is derived from an EMBL/GenBank/DDBJ whole genome shotgun (WGS) entry which is preliminary data.</text>
</comment>
<proteinExistence type="predicted"/>
<accession>A0A9P9G366</accession>
<dbReference type="PROSITE" id="PS51257">
    <property type="entry name" value="PROKAR_LIPOPROTEIN"/>
    <property type="match status" value="1"/>
</dbReference>
<dbReference type="PANTHER" id="PTHR33112">
    <property type="entry name" value="DOMAIN PROTEIN, PUTATIVE-RELATED"/>
    <property type="match status" value="1"/>
</dbReference>
<organism evidence="2 3">
    <name type="scientific">Fusarium redolens</name>
    <dbReference type="NCBI Taxonomy" id="48865"/>
    <lineage>
        <taxon>Eukaryota</taxon>
        <taxon>Fungi</taxon>
        <taxon>Dikarya</taxon>
        <taxon>Ascomycota</taxon>
        <taxon>Pezizomycotina</taxon>
        <taxon>Sordariomycetes</taxon>
        <taxon>Hypocreomycetidae</taxon>
        <taxon>Hypocreales</taxon>
        <taxon>Nectriaceae</taxon>
        <taxon>Fusarium</taxon>
        <taxon>Fusarium redolens species complex</taxon>
    </lineage>
</organism>
<feature type="domain" description="Heterokaryon incompatibility" evidence="1">
    <location>
        <begin position="247"/>
        <end position="401"/>
    </location>
</feature>
<dbReference type="OrthoDB" id="5362512at2759"/>
<dbReference type="GeneID" id="70227780"/>
<evidence type="ECO:0000259" key="1">
    <source>
        <dbReference type="Pfam" id="PF06985"/>
    </source>
</evidence>